<keyword evidence="1" id="KW-0687">Ribonucleoprotein</keyword>
<keyword evidence="1" id="KW-0689">Ribosomal protein</keyword>
<comment type="caution">
    <text evidence="1">The sequence shown here is derived from an EMBL/GenBank/DDBJ whole genome shotgun (WGS) entry which is preliminary data.</text>
</comment>
<protein>
    <submittedName>
        <fullName evidence="1">50S ribosomal protein L9, putative</fullName>
    </submittedName>
</protein>
<dbReference type="AlphaFoldDB" id="A0A2H6KEL9"/>
<gene>
    <name evidence="1" type="ORF">BOVATA_029290</name>
</gene>
<keyword evidence="2" id="KW-1185">Reference proteome</keyword>
<name>A0A2H6KEL9_9APIC</name>
<evidence type="ECO:0000313" key="1">
    <source>
        <dbReference type="EMBL" id="GBE61436.1"/>
    </source>
</evidence>
<dbReference type="GeneID" id="39875206"/>
<evidence type="ECO:0000313" key="2">
    <source>
        <dbReference type="Proteomes" id="UP000236319"/>
    </source>
</evidence>
<dbReference type="OrthoDB" id="10252354at2759"/>
<dbReference type="Proteomes" id="UP000236319">
    <property type="component" value="Unassembled WGS sequence"/>
</dbReference>
<dbReference type="GO" id="GO:0005840">
    <property type="term" value="C:ribosome"/>
    <property type="evidence" value="ECO:0007669"/>
    <property type="project" value="UniProtKB-KW"/>
</dbReference>
<sequence>MIPQGRATYANWQNIDMFANARHDASANSETENGVHEDVSTDTDWMANLVVTVEVNTLSKDRKSACAPLSLYRILDILSRRHQIDLLPSQLVGVVRQHEAQMCDETNRIPTTGEYHIAARLPLASLRANAVAFTLKLVHLDGQ</sequence>
<organism evidence="1 2">
    <name type="scientific">Babesia ovata</name>
    <dbReference type="NCBI Taxonomy" id="189622"/>
    <lineage>
        <taxon>Eukaryota</taxon>
        <taxon>Sar</taxon>
        <taxon>Alveolata</taxon>
        <taxon>Apicomplexa</taxon>
        <taxon>Aconoidasida</taxon>
        <taxon>Piroplasmida</taxon>
        <taxon>Babesiidae</taxon>
        <taxon>Babesia</taxon>
    </lineage>
</organism>
<accession>A0A2H6KEL9</accession>
<reference evidence="1 2" key="1">
    <citation type="journal article" date="2017" name="BMC Genomics">
        <title>Whole-genome assembly of Babesia ovata and comparative genomics between closely related pathogens.</title>
        <authorList>
            <person name="Yamagishi J."/>
            <person name="Asada M."/>
            <person name="Hakimi H."/>
            <person name="Tanaka T.Q."/>
            <person name="Sugimoto C."/>
            <person name="Kawazu S."/>
        </authorList>
    </citation>
    <scope>NUCLEOTIDE SEQUENCE [LARGE SCALE GENOMIC DNA]</scope>
    <source>
        <strain evidence="1 2">Miyake</strain>
    </source>
</reference>
<dbReference type="EMBL" id="BDSA01000003">
    <property type="protein sequence ID" value="GBE61436.1"/>
    <property type="molecule type" value="Genomic_DNA"/>
</dbReference>
<dbReference type="VEuPathDB" id="PiroplasmaDB:BOVATA_029290"/>
<proteinExistence type="predicted"/>
<dbReference type="RefSeq" id="XP_028867679.1">
    <property type="nucleotide sequence ID" value="XM_029011846.1"/>
</dbReference>